<dbReference type="HOGENOM" id="CLU_076609_0_1_5"/>
<evidence type="ECO:0000259" key="7">
    <source>
        <dbReference type="Pfam" id="PF08340"/>
    </source>
</evidence>
<evidence type="ECO:0000256" key="5">
    <source>
        <dbReference type="ARBA" id="ARBA00035648"/>
    </source>
</evidence>
<evidence type="ECO:0000256" key="2">
    <source>
        <dbReference type="ARBA" id="ARBA00022722"/>
    </source>
</evidence>
<dbReference type="GO" id="GO:0004521">
    <property type="term" value="F:RNA endonuclease activity"/>
    <property type="evidence" value="ECO:0007669"/>
    <property type="project" value="InterPro"/>
</dbReference>
<dbReference type="Proteomes" id="UP000019593">
    <property type="component" value="Chromosome"/>
</dbReference>
<dbReference type="NCBIfam" id="TIGR00255">
    <property type="entry name" value="YicC/YloC family endoribonuclease"/>
    <property type="match status" value="1"/>
</dbReference>
<evidence type="ECO:0000256" key="4">
    <source>
        <dbReference type="ARBA" id="ARBA00022801"/>
    </source>
</evidence>
<dbReference type="InterPro" id="IPR013527">
    <property type="entry name" value="YicC-like_N"/>
</dbReference>
<protein>
    <submittedName>
        <fullName evidence="8">Protein YicC</fullName>
    </submittedName>
</protein>
<evidence type="ECO:0000313" key="9">
    <source>
        <dbReference type="Proteomes" id="UP000019593"/>
    </source>
</evidence>
<evidence type="ECO:0000256" key="3">
    <source>
        <dbReference type="ARBA" id="ARBA00022759"/>
    </source>
</evidence>
<proteinExistence type="inferred from homology"/>
<dbReference type="PANTHER" id="PTHR30636">
    <property type="entry name" value="UPF0701 PROTEIN YICC"/>
    <property type="match status" value="1"/>
</dbReference>
<dbReference type="InterPro" id="IPR013551">
    <property type="entry name" value="YicC-like_C"/>
</dbReference>
<dbReference type="Pfam" id="PF08340">
    <property type="entry name" value="YicC-like_C"/>
    <property type="match status" value="1"/>
</dbReference>
<comment type="cofactor">
    <cofactor evidence="1">
        <name>a divalent metal cation</name>
        <dbReference type="ChEBI" id="CHEBI:60240"/>
    </cofactor>
</comment>
<dbReference type="eggNOG" id="COG1561">
    <property type="taxonomic scope" value="Bacteria"/>
</dbReference>
<feature type="domain" description="Endoribonuclease YicC-like C-terminal" evidence="7">
    <location>
        <begin position="186"/>
        <end position="302"/>
    </location>
</feature>
<feature type="domain" description="Endoribonuclease YicC-like N-terminal" evidence="6">
    <location>
        <begin position="11"/>
        <end position="166"/>
    </location>
</feature>
<keyword evidence="3" id="KW-0255">Endonuclease</keyword>
<dbReference type="GO" id="GO:0016787">
    <property type="term" value="F:hydrolase activity"/>
    <property type="evidence" value="ECO:0007669"/>
    <property type="project" value="UniProtKB-KW"/>
</dbReference>
<dbReference type="InterPro" id="IPR005229">
    <property type="entry name" value="YicC/YloC-like"/>
</dbReference>
<evidence type="ECO:0000259" key="6">
    <source>
        <dbReference type="Pfam" id="PF03755"/>
    </source>
</evidence>
<reference evidence="8 9" key="1">
    <citation type="submission" date="2013-03" db="EMBL/GenBank/DDBJ databases">
        <authorList>
            <person name="Fiebig A."/>
            <person name="Goeker M."/>
            <person name="Klenk H.-P.P."/>
        </authorList>
    </citation>
    <scope>NUCLEOTIDE SEQUENCE [LARGE SCALE GENOMIC DNA]</scope>
    <source>
        <strain evidence="9">DSM 19469</strain>
    </source>
</reference>
<dbReference type="STRING" id="1294273.roselon_02718"/>
<dbReference type="PATRIC" id="fig|1294273.3.peg.2682"/>
<comment type="similarity">
    <text evidence="5">Belongs to the YicC/YloC family.</text>
</comment>
<dbReference type="RefSeq" id="WP_342665293.1">
    <property type="nucleotide sequence ID" value="NZ_CP004372.1"/>
</dbReference>
<accession>W8S4A4</accession>
<evidence type="ECO:0000313" key="8">
    <source>
        <dbReference type="EMBL" id="AHM05017.1"/>
    </source>
</evidence>
<dbReference type="EMBL" id="CP004372">
    <property type="protein sequence ID" value="AHM05017.1"/>
    <property type="molecule type" value="Genomic_DNA"/>
</dbReference>
<dbReference type="AlphaFoldDB" id="W8S4A4"/>
<organism evidence="8 9">
    <name type="scientific">Roseicyclus elongatus DSM 19469</name>
    <dbReference type="NCBI Taxonomy" id="1294273"/>
    <lineage>
        <taxon>Bacteria</taxon>
        <taxon>Pseudomonadati</taxon>
        <taxon>Pseudomonadota</taxon>
        <taxon>Alphaproteobacteria</taxon>
        <taxon>Rhodobacterales</taxon>
        <taxon>Roseobacteraceae</taxon>
        <taxon>Roseicyclus</taxon>
    </lineage>
</organism>
<name>W8S4A4_9RHOB</name>
<dbReference type="Pfam" id="PF03755">
    <property type="entry name" value="YicC-like_N"/>
    <property type="match status" value="1"/>
</dbReference>
<keyword evidence="9" id="KW-1185">Reference proteome</keyword>
<dbReference type="PANTHER" id="PTHR30636:SF3">
    <property type="entry name" value="UPF0701 PROTEIN YICC"/>
    <property type="match status" value="1"/>
</dbReference>
<sequence>MVNDTEGHGAIASMTGYAAREGGDGAMGWSWELRSVNARGLDIRLRLPEGLGAIEAPLRKMLSARLSRGSVALGLRLARSGLPGAGGPSAEALDHALHALAQIRVAAEARGMPLADPSAADILSLRGVGDSADGAGLPSADRLLADATPLIDAFVEMRRTEGAALAGVLAAQIDQIADLTEQAAKAAAARTETQVDTFRANLAKLVEASDLDEARLAQELALLAVKSDVTEEIDRLRAHIAAARALLAGGGPVGRKLDFLMQEFNREANTLCSKSGDAALTAIGLDLKLAIDQTREQVQNVE</sequence>
<gene>
    <name evidence="8" type="ORF">roselon_02718</name>
</gene>
<evidence type="ECO:0000256" key="1">
    <source>
        <dbReference type="ARBA" id="ARBA00001968"/>
    </source>
</evidence>
<dbReference type="KEGG" id="red:roselon_02718"/>
<keyword evidence="4" id="KW-0378">Hydrolase</keyword>
<keyword evidence="2" id="KW-0540">Nuclease</keyword>